<evidence type="ECO:0000313" key="1">
    <source>
        <dbReference type="EMBL" id="KAK4828564.1"/>
    </source>
</evidence>
<accession>A0AAN7NQD0</accession>
<organism evidence="1 2">
    <name type="scientific">Mycteria americana</name>
    <name type="common">Wood stork</name>
    <dbReference type="NCBI Taxonomy" id="33587"/>
    <lineage>
        <taxon>Eukaryota</taxon>
        <taxon>Metazoa</taxon>
        <taxon>Chordata</taxon>
        <taxon>Craniata</taxon>
        <taxon>Vertebrata</taxon>
        <taxon>Euteleostomi</taxon>
        <taxon>Archelosauria</taxon>
        <taxon>Archosauria</taxon>
        <taxon>Dinosauria</taxon>
        <taxon>Saurischia</taxon>
        <taxon>Theropoda</taxon>
        <taxon>Coelurosauria</taxon>
        <taxon>Aves</taxon>
        <taxon>Neognathae</taxon>
        <taxon>Neoaves</taxon>
        <taxon>Aequornithes</taxon>
        <taxon>Ciconiiformes</taxon>
        <taxon>Ciconiidae</taxon>
        <taxon>Mycteria</taxon>
    </lineage>
</organism>
<proteinExistence type="predicted"/>
<dbReference type="AlphaFoldDB" id="A0AAN7NQD0"/>
<evidence type="ECO:0000313" key="2">
    <source>
        <dbReference type="Proteomes" id="UP001333110"/>
    </source>
</evidence>
<reference evidence="1 2" key="1">
    <citation type="journal article" date="2023" name="J. Hered.">
        <title>Chromosome-level genome of the wood stork (Mycteria americana) provides insight into avian chromosome evolution.</title>
        <authorList>
            <person name="Flamio R. Jr."/>
            <person name="Ramstad K.M."/>
        </authorList>
    </citation>
    <scope>NUCLEOTIDE SEQUENCE [LARGE SCALE GENOMIC DNA]</scope>
    <source>
        <strain evidence="1">JAX WOST 10</strain>
    </source>
</reference>
<sequence length="521" mass="57372">MESGLAATSANSLRTLGCISSGPIDLGLESSMPVSCLSFLISYTWGSRALALYGRAVSQGAPLTNSLKSWNFAFLKFRILTLHLTHNPQDCELPQCMITAAQAVSSLDVSDELTCIGDQQPVPMLDNPFGEEIFPNTQSEPPLAQLEAISSCPMACYLAEETDPHLTITSFQVVVESNKVSLEPCFLQAKQPQFPQPLLIRLLLNRILVPVQNTRLEGTSRIIWSNLSLQKHGVDKMAQHPVQLNLESVQCWGIHHFPGEIIPMANFSHCEKFSSCVQLESPQDSTLFTHIELVVHQDPQAPFHRAAPQPGRSLPVLHSWIMFSQVQGLTLVLVEHHNVLVSPLFQPIQIFLQGGSPFQSVHFPTQFGIISKLHQGTLDPIIQIAYEDIRQRWAQYRSLGDPTCDRLPVCKGAIYHHPREAVISPIQPVLGRNLHCLPAQRAPPRSRYQTRQFVQEHARKGVRSCCIQHTSGDGPPQSAILRAYWSGTWGGLGPEWVWGEDAAPRACAGGGSAHADGGGCL</sequence>
<gene>
    <name evidence="1" type="ORF">QYF61_027533</name>
</gene>
<name>A0AAN7NQD0_MYCAM</name>
<keyword evidence="2" id="KW-1185">Reference proteome</keyword>
<comment type="caution">
    <text evidence="1">The sequence shown here is derived from an EMBL/GenBank/DDBJ whole genome shotgun (WGS) entry which is preliminary data.</text>
</comment>
<dbReference type="Proteomes" id="UP001333110">
    <property type="component" value="Unassembled WGS sequence"/>
</dbReference>
<dbReference type="EMBL" id="JAUNZN010000002">
    <property type="protein sequence ID" value="KAK4828564.1"/>
    <property type="molecule type" value="Genomic_DNA"/>
</dbReference>
<protein>
    <submittedName>
        <fullName evidence="1">Uncharacterized protein</fullName>
    </submittedName>
</protein>